<evidence type="ECO:0000256" key="1">
    <source>
        <dbReference type="SAM" id="Phobius"/>
    </source>
</evidence>
<proteinExistence type="predicted"/>
<feature type="transmembrane region" description="Helical" evidence="1">
    <location>
        <begin position="246"/>
        <end position="268"/>
    </location>
</feature>
<keyword evidence="4" id="KW-1185">Reference proteome</keyword>
<dbReference type="InterPro" id="IPR009597">
    <property type="entry name" value="DUF1206"/>
</dbReference>
<feature type="domain" description="DUF1206" evidence="2">
    <location>
        <begin position="204"/>
        <end position="272"/>
    </location>
</feature>
<dbReference type="Proteomes" id="UP001597307">
    <property type="component" value="Unassembled WGS sequence"/>
</dbReference>
<protein>
    <submittedName>
        <fullName evidence="3">DUF1206 domain-containing protein</fullName>
    </submittedName>
</protein>
<evidence type="ECO:0000313" key="3">
    <source>
        <dbReference type="EMBL" id="MFD1845761.1"/>
    </source>
</evidence>
<dbReference type="EMBL" id="JBHUGA010000009">
    <property type="protein sequence ID" value="MFD1845761.1"/>
    <property type="molecule type" value="Genomic_DNA"/>
</dbReference>
<feature type="domain" description="DUF1206" evidence="2">
    <location>
        <begin position="30"/>
        <end position="94"/>
    </location>
</feature>
<keyword evidence="1" id="KW-0812">Transmembrane</keyword>
<feature type="domain" description="DUF1206" evidence="2">
    <location>
        <begin position="117"/>
        <end position="180"/>
    </location>
</feature>
<feature type="transmembrane region" description="Helical" evidence="1">
    <location>
        <begin position="71"/>
        <end position="89"/>
    </location>
</feature>
<feature type="transmembrane region" description="Helical" evidence="1">
    <location>
        <begin position="110"/>
        <end position="132"/>
    </location>
</feature>
<reference evidence="4" key="1">
    <citation type="journal article" date="2019" name="Int. J. Syst. Evol. Microbiol.">
        <title>The Global Catalogue of Microorganisms (GCM) 10K type strain sequencing project: providing services to taxonomists for standard genome sequencing and annotation.</title>
        <authorList>
            <consortium name="The Broad Institute Genomics Platform"/>
            <consortium name="The Broad Institute Genome Sequencing Center for Infectious Disease"/>
            <person name="Wu L."/>
            <person name="Ma J."/>
        </authorList>
    </citation>
    <scope>NUCLEOTIDE SEQUENCE [LARGE SCALE GENOMIC DNA]</scope>
    <source>
        <strain evidence="4">JCM 11496</strain>
    </source>
</reference>
<feature type="transmembrane region" description="Helical" evidence="1">
    <location>
        <begin position="152"/>
        <end position="175"/>
    </location>
</feature>
<evidence type="ECO:0000259" key="2">
    <source>
        <dbReference type="Pfam" id="PF06724"/>
    </source>
</evidence>
<organism evidence="3 4">
    <name type="scientific">Arthrobacter flavus</name>
    <dbReference type="NCBI Taxonomy" id="95172"/>
    <lineage>
        <taxon>Bacteria</taxon>
        <taxon>Bacillati</taxon>
        <taxon>Actinomycetota</taxon>
        <taxon>Actinomycetes</taxon>
        <taxon>Micrococcales</taxon>
        <taxon>Micrococcaceae</taxon>
        <taxon>Arthrobacter</taxon>
    </lineage>
</organism>
<gene>
    <name evidence="3" type="ORF">ACFSFX_04030</name>
</gene>
<feature type="transmembrane region" description="Helical" evidence="1">
    <location>
        <begin position="196"/>
        <end position="226"/>
    </location>
</feature>
<feature type="transmembrane region" description="Helical" evidence="1">
    <location>
        <begin position="30"/>
        <end position="51"/>
    </location>
</feature>
<dbReference type="RefSeq" id="WP_343877958.1">
    <property type="nucleotide sequence ID" value="NZ_BAAAIJ010000009.1"/>
</dbReference>
<keyword evidence="1" id="KW-0472">Membrane</keyword>
<dbReference type="Pfam" id="PF06724">
    <property type="entry name" value="DUF1206"/>
    <property type="match status" value="3"/>
</dbReference>
<evidence type="ECO:0000313" key="4">
    <source>
        <dbReference type="Proteomes" id="UP001597307"/>
    </source>
</evidence>
<keyword evidence="1" id="KW-1133">Transmembrane helix</keyword>
<accession>A0ABW4Q3T4</accession>
<sequence length="275" mass="28938">MSAGESNRPGIADTAESISDGLALDIAARFGFAVLGVVHILIGVIALQVAAGGDGQAEPTGALEQLASGSAGPWTMWACAIGCWGLALWQLSESTLRYRRKPVGKRLEKAVSSGSLAVTYGIMAVTMARFALGDAPDSSEFTREFTRTMMAYPLGSFIVLVVGGTVLGIGVYFIVKGLRRTFRPELEHFVDLRRGAVIDALGVLGHVAKGVALILMGLLFVVAAITNQPSRSTGLDGSLKALQDHPFGNGILIAIAVGLIFYGVFAIIRARFGRM</sequence>
<comment type="caution">
    <text evidence="3">The sequence shown here is derived from an EMBL/GenBank/DDBJ whole genome shotgun (WGS) entry which is preliminary data.</text>
</comment>
<name>A0ABW4Q3T4_9MICC</name>